<dbReference type="Gene3D" id="3.30.420.40">
    <property type="match status" value="2"/>
</dbReference>
<organism evidence="7 8">
    <name type="scientific">Prauserella flavalba</name>
    <dbReference type="NCBI Taxonomy" id="1477506"/>
    <lineage>
        <taxon>Bacteria</taxon>
        <taxon>Bacillati</taxon>
        <taxon>Actinomycetota</taxon>
        <taxon>Actinomycetes</taxon>
        <taxon>Pseudonocardiales</taxon>
        <taxon>Pseudonocardiaceae</taxon>
        <taxon>Prauserella</taxon>
    </lineage>
</organism>
<dbReference type="SUPFAM" id="SSF53067">
    <property type="entry name" value="Actin-like ATPase domain"/>
    <property type="match status" value="1"/>
</dbReference>
<comment type="cofactor">
    <cofactor evidence="1">
        <name>[4Fe-4S] cluster</name>
        <dbReference type="ChEBI" id="CHEBI:49883"/>
    </cofactor>
</comment>
<evidence type="ECO:0000313" key="7">
    <source>
        <dbReference type="EMBL" id="PXY18414.1"/>
    </source>
</evidence>
<name>A0A318LMZ5_9PSEU</name>
<accession>A0A318LMZ5</accession>
<dbReference type="GO" id="GO:0051536">
    <property type="term" value="F:iron-sulfur cluster binding"/>
    <property type="evidence" value="ECO:0007669"/>
    <property type="project" value="UniProtKB-KW"/>
</dbReference>
<dbReference type="OrthoDB" id="9177882at2"/>
<dbReference type="AlphaFoldDB" id="A0A318LMZ5"/>
<dbReference type="InterPro" id="IPR043129">
    <property type="entry name" value="ATPase_NBD"/>
</dbReference>
<dbReference type="EMBL" id="MASU01000021">
    <property type="protein sequence ID" value="PXY18414.1"/>
    <property type="molecule type" value="Genomic_DNA"/>
</dbReference>
<dbReference type="GO" id="GO:0046872">
    <property type="term" value="F:metal ion binding"/>
    <property type="evidence" value="ECO:0007669"/>
    <property type="project" value="UniProtKB-KW"/>
</dbReference>
<evidence type="ECO:0000256" key="5">
    <source>
        <dbReference type="SAM" id="MobiDB-lite"/>
    </source>
</evidence>
<keyword evidence="8" id="KW-1185">Reference proteome</keyword>
<dbReference type="InterPro" id="IPR008275">
    <property type="entry name" value="CoA_E_activase_dom"/>
</dbReference>
<evidence type="ECO:0000256" key="1">
    <source>
        <dbReference type="ARBA" id="ARBA00001966"/>
    </source>
</evidence>
<evidence type="ECO:0000259" key="6">
    <source>
        <dbReference type="Pfam" id="PF01869"/>
    </source>
</evidence>
<feature type="region of interest" description="Disordered" evidence="5">
    <location>
        <begin position="261"/>
        <end position="287"/>
    </location>
</feature>
<evidence type="ECO:0000256" key="3">
    <source>
        <dbReference type="ARBA" id="ARBA00023004"/>
    </source>
</evidence>
<protein>
    <submittedName>
        <fullName evidence="7">Benzoyl-CoA reductase</fullName>
    </submittedName>
</protein>
<keyword evidence="4" id="KW-0411">Iron-sulfur</keyword>
<comment type="caution">
    <text evidence="7">The sequence shown here is derived from an EMBL/GenBank/DDBJ whole genome shotgun (WGS) entry which is preliminary data.</text>
</comment>
<reference evidence="7 8" key="1">
    <citation type="submission" date="2016-07" db="EMBL/GenBank/DDBJ databases">
        <title>Draft genome sequence of Prauserella sp. YIM 121212, isolated from alkaline soil.</title>
        <authorList>
            <person name="Ruckert C."/>
            <person name="Albersmeier A."/>
            <person name="Jiang C.-L."/>
            <person name="Jiang Y."/>
            <person name="Kalinowski J."/>
            <person name="Schneider O."/>
            <person name="Winkler A."/>
            <person name="Zotchev S.B."/>
        </authorList>
    </citation>
    <scope>NUCLEOTIDE SEQUENCE [LARGE SCALE GENOMIC DNA]</scope>
    <source>
        <strain evidence="7 8">YIM 121212</strain>
    </source>
</reference>
<dbReference type="Pfam" id="PF01869">
    <property type="entry name" value="BcrAD_BadFG"/>
    <property type="match status" value="1"/>
</dbReference>
<gene>
    <name evidence="7" type="ORF">BA062_35460</name>
</gene>
<dbReference type="RefSeq" id="WP_110343624.1">
    <property type="nucleotide sequence ID" value="NZ_MASU01000021.1"/>
</dbReference>
<dbReference type="Proteomes" id="UP000247892">
    <property type="component" value="Unassembled WGS sequence"/>
</dbReference>
<dbReference type="PANTHER" id="PTHR32329:SF2">
    <property type="entry name" value="BIFUNCTIONAL PROTEIN [INCLUDES 2-HYDROXYACYL-COA DEHYDRATASE (N-TER) AND ITS ACTIVATOR DOMAIN (C_TERM)"/>
    <property type="match status" value="1"/>
</dbReference>
<sequence length="310" mass="31588">MSAYVVGMDLGSTSAECVVIDERREIVATAVVETGTVSRKGLQRAIDEAFGEAGIERDLVRAVAATGYGRRLVPGGADFVFTEISAHARGVAALFPGVRLVVDIGGQDTKAIQVDEAGRVERFAMNDRCASGTGRFYEGLAHALETDIESLGEFASRGKADLEISSLCATFAVTEVIALLAKGHDPADIAASVHHAAAARTLGLIGQVGKASPVALTGGVARNAAVVHSLSEALGEELLIPENPQITGAYGAALLAAESLDGGSQPDQNATAPAPPHDHGGSGSCADCAGSKTESSVTMLTLTAPSGRVV</sequence>
<evidence type="ECO:0000256" key="4">
    <source>
        <dbReference type="ARBA" id="ARBA00023014"/>
    </source>
</evidence>
<feature type="domain" description="ATPase BadF/BadG/BcrA/BcrD type" evidence="6">
    <location>
        <begin position="6"/>
        <end position="256"/>
    </location>
</feature>
<evidence type="ECO:0000313" key="8">
    <source>
        <dbReference type="Proteomes" id="UP000247892"/>
    </source>
</evidence>
<dbReference type="NCBIfam" id="TIGR00241">
    <property type="entry name" value="CoA_E_activ"/>
    <property type="match status" value="1"/>
</dbReference>
<dbReference type="InterPro" id="IPR051805">
    <property type="entry name" value="Dehydratase_Activator_Redct"/>
</dbReference>
<dbReference type="CDD" id="cd24036">
    <property type="entry name" value="ASKHA_NBD_BcrAD_BadFG_HgdC_HadI"/>
    <property type="match status" value="1"/>
</dbReference>
<proteinExistence type="predicted"/>
<dbReference type="PANTHER" id="PTHR32329">
    <property type="entry name" value="BIFUNCTIONAL PROTEIN [INCLUDES 2-HYDROXYACYL-COA DEHYDRATASE (N-TER) AND ITS ACTIVATOR DOMAIN (C_TERM)-RELATED"/>
    <property type="match status" value="1"/>
</dbReference>
<keyword evidence="3" id="KW-0408">Iron</keyword>
<evidence type="ECO:0000256" key="2">
    <source>
        <dbReference type="ARBA" id="ARBA00022723"/>
    </source>
</evidence>
<keyword evidence="2" id="KW-0479">Metal-binding</keyword>
<dbReference type="InterPro" id="IPR002731">
    <property type="entry name" value="ATPase_BadF"/>
</dbReference>